<keyword evidence="3" id="KW-1185">Reference proteome</keyword>
<dbReference type="EMBL" id="UYRT01002544">
    <property type="protein sequence ID" value="VDK31168.1"/>
    <property type="molecule type" value="Genomic_DNA"/>
</dbReference>
<feature type="transmembrane region" description="Helical" evidence="1">
    <location>
        <begin position="133"/>
        <end position="154"/>
    </location>
</feature>
<reference evidence="4" key="1">
    <citation type="submission" date="2016-06" db="UniProtKB">
        <authorList>
            <consortium name="WormBaseParasite"/>
        </authorList>
    </citation>
    <scope>IDENTIFICATION</scope>
</reference>
<gene>
    <name evidence="2" type="ORF">GPUH_LOCUS1891</name>
</gene>
<evidence type="ECO:0000256" key="1">
    <source>
        <dbReference type="SAM" id="Phobius"/>
    </source>
</evidence>
<evidence type="ECO:0000313" key="4">
    <source>
        <dbReference type="WBParaSite" id="GPUH_0000189601-mRNA-1"/>
    </source>
</evidence>
<keyword evidence="1" id="KW-1133">Transmembrane helix</keyword>
<evidence type="ECO:0000313" key="3">
    <source>
        <dbReference type="Proteomes" id="UP000271098"/>
    </source>
</evidence>
<reference evidence="2 3" key="2">
    <citation type="submission" date="2018-11" db="EMBL/GenBank/DDBJ databases">
        <authorList>
            <consortium name="Pathogen Informatics"/>
        </authorList>
    </citation>
    <scope>NUCLEOTIDE SEQUENCE [LARGE SCALE GENOMIC DNA]</scope>
</reference>
<dbReference type="OrthoDB" id="5853760at2759"/>
<dbReference type="AlphaFoldDB" id="A0A183CZK0"/>
<proteinExistence type="predicted"/>
<dbReference type="WBParaSite" id="GPUH_0000189601-mRNA-1">
    <property type="protein sequence ID" value="GPUH_0000189601-mRNA-1"/>
    <property type="gene ID" value="GPUH_0000189601"/>
</dbReference>
<organism evidence="4">
    <name type="scientific">Gongylonema pulchrum</name>
    <dbReference type="NCBI Taxonomy" id="637853"/>
    <lineage>
        <taxon>Eukaryota</taxon>
        <taxon>Metazoa</taxon>
        <taxon>Ecdysozoa</taxon>
        <taxon>Nematoda</taxon>
        <taxon>Chromadorea</taxon>
        <taxon>Rhabditida</taxon>
        <taxon>Spirurina</taxon>
        <taxon>Spiruromorpha</taxon>
        <taxon>Spiruroidea</taxon>
        <taxon>Gongylonematidae</taxon>
        <taxon>Gongylonema</taxon>
    </lineage>
</organism>
<accession>A0A183CZK0</accession>
<sequence length="156" mass="17646">MNVVSASMRRAIEKFLHLRRTAYPSHAKNARCSEPRNLTDLSIEQCRHPHCQTLVLTDHDTGSAFTMRGCAETFGAINEELLDARGDNKCKRLHDQIDIQECICKYRRYCYPGPERALYDAQASAVALSSSNVLSLLSVTFFLILRLAFFAVIFDS</sequence>
<keyword evidence="1" id="KW-0472">Membrane</keyword>
<protein>
    <submittedName>
        <fullName evidence="2 4">Uncharacterized protein</fullName>
    </submittedName>
</protein>
<evidence type="ECO:0000313" key="2">
    <source>
        <dbReference type="EMBL" id="VDK31168.1"/>
    </source>
</evidence>
<name>A0A183CZK0_9BILA</name>
<dbReference type="Proteomes" id="UP000271098">
    <property type="component" value="Unassembled WGS sequence"/>
</dbReference>
<keyword evidence="1" id="KW-0812">Transmembrane</keyword>